<evidence type="ECO:0000313" key="5">
    <source>
        <dbReference type="Proteomes" id="UP000035579"/>
    </source>
</evidence>
<accession>A0AAC8QFL9</accession>
<dbReference type="Pfam" id="PF07238">
    <property type="entry name" value="PilZ"/>
    <property type="match status" value="1"/>
</dbReference>
<sequence>MSEQSKDEGQRRAEERRESPRVPMRIRVRRENTTQAFDSREGNISLGGFAWFGTTLSVGMKVEARFTLPGSTDELQVRGEVLHVAHGSRGSSAHVRFLDLPVETEMLIARYLDDLELAESKRGGGP</sequence>
<name>A0AAC8QFL9_9BACT</name>
<dbReference type="Gene3D" id="2.40.10.220">
    <property type="entry name" value="predicted glycosyltransferase like domains"/>
    <property type="match status" value="1"/>
</dbReference>
<feature type="domain" description="PilZ" evidence="2">
    <location>
        <begin position="15"/>
        <end position="112"/>
    </location>
</feature>
<evidence type="ECO:0000313" key="4">
    <source>
        <dbReference type="EMBL" id="REG32135.1"/>
    </source>
</evidence>
<gene>
    <name evidence="3" type="ORF">AA314_08177</name>
    <name evidence="4" type="ORF">ATI61_105463</name>
</gene>
<dbReference type="GO" id="GO:0035438">
    <property type="term" value="F:cyclic-di-GMP binding"/>
    <property type="evidence" value="ECO:0007669"/>
    <property type="project" value="InterPro"/>
</dbReference>
<reference evidence="3 5" key="1">
    <citation type="submission" date="2015-05" db="EMBL/GenBank/DDBJ databases">
        <title>Genome assembly of Archangium gephyra DSM 2261.</title>
        <authorList>
            <person name="Sharma G."/>
            <person name="Subramanian S."/>
        </authorList>
    </citation>
    <scope>NUCLEOTIDE SEQUENCE [LARGE SCALE GENOMIC DNA]</scope>
    <source>
        <strain evidence="3 5">DSM 2261</strain>
    </source>
</reference>
<dbReference type="KEGG" id="age:AA314_08177"/>
<protein>
    <submittedName>
        <fullName evidence="4">Uncharacterized protein (TIGR02266 family)</fullName>
    </submittedName>
</protein>
<dbReference type="EMBL" id="CP011509">
    <property type="protein sequence ID" value="AKJ06551.1"/>
    <property type="molecule type" value="Genomic_DNA"/>
</dbReference>
<reference evidence="4 6" key="2">
    <citation type="submission" date="2018-08" db="EMBL/GenBank/DDBJ databases">
        <title>Genomic Encyclopedia of Archaeal and Bacterial Type Strains, Phase II (KMG-II): from individual species to whole genera.</title>
        <authorList>
            <person name="Goeker M."/>
        </authorList>
    </citation>
    <scope>NUCLEOTIDE SEQUENCE [LARGE SCALE GENOMIC DNA]</scope>
    <source>
        <strain evidence="4 6">DSM 2261</strain>
    </source>
</reference>
<evidence type="ECO:0000259" key="2">
    <source>
        <dbReference type="Pfam" id="PF07238"/>
    </source>
</evidence>
<evidence type="ECO:0000313" key="3">
    <source>
        <dbReference type="EMBL" id="AKJ06551.1"/>
    </source>
</evidence>
<dbReference type="Proteomes" id="UP000035579">
    <property type="component" value="Chromosome"/>
</dbReference>
<evidence type="ECO:0000256" key="1">
    <source>
        <dbReference type="SAM" id="MobiDB-lite"/>
    </source>
</evidence>
<proteinExistence type="predicted"/>
<dbReference type="EMBL" id="QUMU01000005">
    <property type="protein sequence ID" value="REG32135.1"/>
    <property type="molecule type" value="Genomic_DNA"/>
</dbReference>
<dbReference type="InterPro" id="IPR009875">
    <property type="entry name" value="PilZ_domain"/>
</dbReference>
<dbReference type="AlphaFoldDB" id="A0AAC8QFL9"/>
<evidence type="ECO:0000313" key="6">
    <source>
        <dbReference type="Proteomes" id="UP000256345"/>
    </source>
</evidence>
<dbReference type="RefSeq" id="WP_047859820.1">
    <property type="nucleotide sequence ID" value="NZ_CP011509.1"/>
</dbReference>
<organism evidence="3 5">
    <name type="scientific">Archangium gephyra</name>
    <dbReference type="NCBI Taxonomy" id="48"/>
    <lineage>
        <taxon>Bacteria</taxon>
        <taxon>Pseudomonadati</taxon>
        <taxon>Myxococcota</taxon>
        <taxon>Myxococcia</taxon>
        <taxon>Myxococcales</taxon>
        <taxon>Cystobacterineae</taxon>
        <taxon>Archangiaceae</taxon>
        <taxon>Archangium</taxon>
    </lineage>
</organism>
<feature type="compositionally biased region" description="Basic and acidic residues" evidence="1">
    <location>
        <begin position="1"/>
        <end position="20"/>
    </location>
</feature>
<feature type="region of interest" description="Disordered" evidence="1">
    <location>
        <begin position="1"/>
        <end position="24"/>
    </location>
</feature>
<dbReference type="Proteomes" id="UP000256345">
    <property type="component" value="Unassembled WGS sequence"/>
</dbReference>
<keyword evidence="6" id="KW-1185">Reference proteome</keyword>